<keyword evidence="3" id="KW-1185">Reference proteome</keyword>
<dbReference type="InterPro" id="IPR028087">
    <property type="entry name" value="Tad_N"/>
</dbReference>
<protein>
    <recommendedName>
        <fullName evidence="1">Putative Flp pilus-assembly TadG-like N-terminal domain-containing protein</fullName>
    </recommendedName>
</protein>
<accession>A0A512JLH2</accession>
<evidence type="ECO:0000313" key="2">
    <source>
        <dbReference type="EMBL" id="GEP10752.1"/>
    </source>
</evidence>
<dbReference type="OrthoDB" id="8151212at2"/>
<feature type="domain" description="Putative Flp pilus-assembly TadG-like N-terminal" evidence="1">
    <location>
        <begin position="8"/>
        <end position="47"/>
    </location>
</feature>
<proteinExistence type="predicted"/>
<dbReference type="EMBL" id="BJZV01000013">
    <property type="protein sequence ID" value="GEP10752.1"/>
    <property type="molecule type" value="Genomic_DNA"/>
</dbReference>
<dbReference type="Pfam" id="PF13400">
    <property type="entry name" value="Tad"/>
    <property type="match status" value="1"/>
</dbReference>
<dbReference type="AlphaFoldDB" id="A0A512JLH2"/>
<name>A0A512JLH2_9HYPH</name>
<comment type="caution">
    <text evidence="2">The sequence shown here is derived from an EMBL/GenBank/DDBJ whole genome shotgun (WGS) entry which is preliminary data.</text>
</comment>
<sequence>MFNRDQSGSVALLFALLLPVLIVGIGGGIEISRAIEYKQRLTSAADLTCKQAEIYVESLGSSTTMPSTYAATVQSYADNNSAARSLASTATIKATPTVSDLVLTTPALNVRPGNIHVAATGSQALFFKSILSKDSISFTVVRDCSVNWGGSAGPPTLLMSESFEGYNSQLKGGWGVFGTMSQANCQSGVCQGKSWGTTNAGVEVDQLSAITTGDGVQYGQAFAELDSDCGNRVGTTNSNQTTACKQSGQTTNSSINMPLTLDVGTYEVAYVYTARKNVGNYQYPNDDVICSNPADTDGLTRNNDVAKNAAGASTISLDGQTRRIELWVEPKSSGYKSDNQALTATSSTADANYMKAYMVDVCVWAKLWTPRSYKFKVTTKGEYRISWRAAGLDDSFGGLIDYLRICENSCP</sequence>
<dbReference type="Proteomes" id="UP000321750">
    <property type="component" value="Unassembled WGS sequence"/>
</dbReference>
<gene>
    <name evidence="2" type="ORF">MGN01_25970</name>
</gene>
<dbReference type="RefSeq" id="WP_147047011.1">
    <property type="nucleotide sequence ID" value="NZ_BJZV01000013.1"/>
</dbReference>
<evidence type="ECO:0000313" key="3">
    <source>
        <dbReference type="Proteomes" id="UP000321750"/>
    </source>
</evidence>
<evidence type="ECO:0000259" key="1">
    <source>
        <dbReference type="Pfam" id="PF13400"/>
    </source>
</evidence>
<organism evidence="2 3">
    <name type="scientific">Methylobacterium gnaphalii</name>
    <dbReference type="NCBI Taxonomy" id="1010610"/>
    <lineage>
        <taxon>Bacteria</taxon>
        <taxon>Pseudomonadati</taxon>
        <taxon>Pseudomonadota</taxon>
        <taxon>Alphaproteobacteria</taxon>
        <taxon>Hyphomicrobiales</taxon>
        <taxon>Methylobacteriaceae</taxon>
        <taxon>Methylobacterium</taxon>
    </lineage>
</organism>
<reference evidence="2 3" key="1">
    <citation type="submission" date="2019-07" db="EMBL/GenBank/DDBJ databases">
        <title>Whole genome shotgun sequence of Methylobacterium gnaphalii NBRC 107716.</title>
        <authorList>
            <person name="Hosoyama A."/>
            <person name="Uohara A."/>
            <person name="Ohji S."/>
            <person name="Ichikawa N."/>
        </authorList>
    </citation>
    <scope>NUCLEOTIDE SEQUENCE [LARGE SCALE GENOMIC DNA]</scope>
    <source>
        <strain evidence="2 3">NBRC 107716</strain>
    </source>
</reference>